<gene>
    <name evidence="1" type="ORF">C5O23_09160</name>
</gene>
<proteinExistence type="predicted"/>
<protein>
    <recommendedName>
        <fullName evidence="3">Lipocalin-like domain-containing protein</fullName>
    </recommendedName>
</protein>
<evidence type="ECO:0000313" key="2">
    <source>
        <dbReference type="Proteomes" id="UP000244905"/>
    </source>
</evidence>
<name>A0A2V1IJD1_9BACT</name>
<keyword evidence="2" id="KW-1185">Reference proteome</keyword>
<reference evidence="2" key="1">
    <citation type="submission" date="2018-02" db="EMBL/GenBank/DDBJ databases">
        <authorList>
            <person name="Clavel T."/>
            <person name="Strowig T."/>
        </authorList>
    </citation>
    <scope>NUCLEOTIDE SEQUENCE [LARGE SCALE GENOMIC DNA]</scope>
    <source>
        <strain evidence="2">DSM 103720</strain>
    </source>
</reference>
<dbReference type="Proteomes" id="UP000244905">
    <property type="component" value="Unassembled WGS sequence"/>
</dbReference>
<comment type="caution">
    <text evidence="1">The sequence shown here is derived from an EMBL/GenBank/DDBJ whole genome shotgun (WGS) entry which is preliminary data.</text>
</comment>
<dbReference type="AlphaFoldDB" id="A0A2V1IJD1"/>
<organism evidence="1 2">
    <name type="scientific">Duncaniella muris</name>
    <dbReference type="NCBI Taxonomy" id="2094150"/>
    <lineage>
        <taxon>Bacteria</taxon>
        <taxon>Pseudomonadati</taxon>
        <taxon>Bacteroidota</taxon>
        <taxon>Bacteroidia</taxon>
        <taxon>Bacteroidales</taxon>
        <taxon>Muribaculaceae</taxon>
        <taxon>Duncaniella</taxon>
    </lineage>
</organism>
<evidence type="ECO:0000313" key="1">
    <source>
        <dbReference type="EMBL" id="PWB01707.1"/>
    </source>
</evidence>
<evidence type="ECO:0008006" key="3">
    <source>
        <dbReference type="Google" id="ProtNLM"/>
    </source>
</evidence>
<sequence length="143" mass="16761">MLAVLSSCEGRSGYLDEGQQTTVTMLTDVEWLMSYADYGYGSVETYDDETRIYKFDKTGKGWFASGSFTDISKKDDVSYYQWTFTTENFLVIYMTGHSVEGYWYIEKLTPNELWVQWTQQDPALHPNQDKDIYKFKARKVIKQ</sequence>
<dbReference type="EMBL" id="PUEC01000019">
    <property type="protein sequence ID" value="PWB01707.1"/>
    <property type="molecule type" value="Genomic_DNA"/>
</dbReference>
<accession>A0A2V1IJD1</accession>